<sequence precursor="true">MAENCFRRVLVIASVLAGGTGVAFSQTAGTSFFDDFDSFDRSRWYVSDGWANGEWQNCTWSKSEVSVAGGIVTLGYEKKPSGNRQYSCAEIQTTARFGYGVYEARMKTDEGSGINAAFFSFTNSPHDEIDFEVLTKDTSKVSLNTYVSGKPHHGSTVDVPGGTTQFNHYAFVWEEGRLRWYVNGKLVHEATGTDLPVNPQKIFFSHWGSETFTDWMGAFADPGRKLEMQVDWVAYTAPGEACQFPESVACSLN</sequence>
<evidence type="ECO:0000256" key="3">
    <source>
        <dbReference type="ARBA" id="ARBA00023295"/>
    </source>
</evidence>
<feature type="chain" id="PRO_5004180221" evidence="5">
    <location>
        <begin position="26"/>
        <end position="253"/>
    </location>
</feature>
<dbReference type="HOGENOM" id="CLU_071026_0_0_5"/>
<dbReference type="PANTHER" id="PTHR10963">
    <property type="entry name" value="GLYCOSYL HYDROLASE-RELATED"/>
    <property type="match status" value="1"/>
</dbReference>
<evidence type="ECO:0000259" key="6">
    <source>
        <dbReference type="PROSITE" id="PS51762"/>
    </source>
</evidence>
<dbReference type="InterPro" id="IPR008264">
    <property type="entry name" value="Beta_glucanase"/>
</dbReference>
<dbReference type="eggNOG" id="COG2273">
    <property type="taxonomic scope" value="Bacteria"/>
</dbReference>
<dbReference type="AlphaFoldDB" id="Q11KM7"/>
<dbReference type="PROSITE" id="PS51762">
    <property type="entry name" value="GH16_2"/>
    <property type="match status" value="1"/>
</dbReference>
<dbReference type="PANTHER" id="PTHR10963:SF55">
    <property type="entry name" value="GLYCOSIDE HYDROLASE FAMILY 16 PROTEIN"/>
    <property type="match status" value="1"/>
</dbReference>
<dbReference type="EMBL" id="CP000390">
    <property type="protein sequence ID" value="ABG62048.1"/>
    <property type="molecule type" value="Genomic_DNA"/>
</dbReference>
<feature type="active site" description="Proton donor" evidence="4">
    <location>
        <position position="132"/>
    </location>
</feature>
<dbReference type="KEGG" id="mes:Meso_0648"/>
<feature type="domain" description="GH16" evidence="6">
    <location>
        <begin position="15"/>
        <end position="241"/>
    </location>
</feature>
<gene>
    <name evidence="7" type="ordered locus">Meso_0648</name>
</gene>
<dbReference type="InterPro" id="IPR013320">
    <property type="entry name" value="ConA-like_dom_sf"/>
</dbReference>
<dbReference type="CAZy" id="GH16">
    <property type="family name" value="Glycoside Hydrolase Family 16"/>
</dbReference>
<name>Q11KM7_CHESB</name>
<evidence type="ECO:0000256" key="5">
    <source>
        <dbReference type="SAM" id="SignalP"/>
    </source>
</evidence>
<dbReference type="OrthoDB" id="9809583at2"/>
<dbReference type="Gene3D" id="2.60.120.200">
    <property type="match status" value="1"/>
</dbReference>
<dbReference type="GO" id="GO:0004553">
    <property type="term" value="F:hydrolase activity, hydrolyzing O-glycosyl compounds"/>
    <property type="evidence" value="ECO:0007669"/>
    <property type="project" value="InterPro"/>
</dbReference>
<accession>Q11KM7</accession>
<dbReference type="InterPro" id="IPR000757">
    <property type="entry name" value="Beta-glucanase-like"/>
</dbReference>
<keyword evidence="2 7" id="KW-0378">Hydrolase</keyword>
<evidence type="ECO:0000256" key="2">
    <source>
        <dbReference type="ARBA" id="ARBA00022801"/>
    </source>
</evidence>
<evidence type="ECO:0000256" key="4">
    <source>
        <dbReference type="PIRSR" id="PIRSR608264-1"/>
    </source>
</evidence>
<evidence type="ECO:0000256" key="1">
    <source>
        <dbReference type="ARBA" id="ARBA00006865"/>
    </source>
</evidence>
<dbReference type="GO" id="GO:0005975">
    <property type="term" value="P:carbohydrate metabolic process"/>
    <property type="evidence" value="ECO:0007669"/>
    <property type="project" value="InterPro"/>
</dbReference>
<dbReference type="STRING" id="266779.Meso_0648"/>
<keyword evidence="3" id="KW-0326">Glycosidase</keyword>
<feature type="active site" description="Nucleophile" evidence="4">
    <location>
        <position position="128"/>
    </location>
</feature>
<dbReference type="Pfam" id="PF00722">
    <property type="entry name" value="Glyco_hydro_16"/>
    <property type="match status" value="1"/>
</dbReference>
<protein>
    <submittedName>
        <fullName evidence="7">Glycoside hydrolase, family 16</fullName>
    </submittedName>
</protein>
<organism evidence="7">
    <name type="scientific">Chelativorans sp. (strain BNC1)</name>
    <dbReference type="NCBI Taxonomy" id="266779"/>
    <lineage>
        <taxon>Bacteria</taxon>
        <taxon>Pseudomonadati</taxon>
        <taxon>Pseudomonadota</taxon>
        <taxon>Alphaproteobacteria</taxon>
        <taxon>Hyphomicrobiales</taxon>
        <taxon>Phyllobacteriaceae</taxon>
        <taxon>Chelativorans</taxon>
    </lineage>
</organism>
<dbReference type="PRINTS" id="PR00737">
    <property type="entry name" value="GLHYDRLASE16"/>
</dbReference>
<evidence type="ECO:0000313" key="7">
    <source>
        <dbReference type="EMBL" id="ABG62048.1"/>
    </source>
</evidence>
<dbReference type="SUPFAM" id="SSF49899">
    <property type="entry name" value="Concanavalin A-like lectins/glucanases"/>
    <property type="match status" value="1"/>
</dbReference>
<dbReference type="InterPro" id="IPR050546">
    <property type="entry name" value="Glycosyl_Hydrlase_16"/>
</dbReference>
<reference evidence="7" key="1">
    <citation type="submission" date="2006-06" db="EMBL/GenBank/DDBJ databases">
        <title>Complete sequence of chromosome of Chelativorans sp. BNC1.</title>
        <authorList>
            <consortium name="US DOE Joint Genome Institute"/>
            <person name="Copeland A."/>
            <person name="Lucas S."/>
            <person name="Lapidus A."/>
            <person name="Barry K."/>
            <person name="Detter J.C."/>
            <person name="Glavina del Rio T."/>
            <person name="Hammon N."/>
            <person name="Israni S."/>
            <person name="Dalin E."/>
            <person name="Tice H."/>
            <person name="Pitluck S."/>
            <person name="Chertkov O."/>
            <person name="Brettin T."/>
            <person name="Bruce D."/>
            <person name="Han C."/>
            <person name="Tapia R."/>
            <person name="Gilna P."/>
            <person name="Schmutz J."/>
            <person name="Larimer F."/>
            <person name="Land M."/>
            <person name="Hauser L."/>
            <person name="Kyrpides N."/>
            <person name="Mikhailova N."/>
            <person name="Richardson P."/>
        </authorList>
    </citation>
    <scope>NUCLEOTIDE SEQUENCE</scope>
    <source>
        <strain evidence="7">BNC1</strain>
    </source>
</reference>
<comment type="similarity">
    <text evidence="1">Belongs to the glycosyl hydrolase 16 family.</text>
</comment>
<keyword evidence="5" id="KW-0732">Signal</keyword>
<feature type="signal peptide" evidence="5">
    <location>
        <begin position="1"/>
        <end position="25"/>
    </location>
</feature>
<proteinExistence type="inferred from homology"/>